<evidence type="ECO:0000256" key="12">
    <source>
        <dbReference type="SAM" id="MobiDB-lite"/>
    </source>
</evidence>
<dbReference type="GO" id="GO:0005634">
    <property type="term" value="C:nucleus"/>
    <property type="evidence" value="ECO:0007669"/>
    <property type="project" value="UniProtKB-SubCell"/>
</dbReference>
<sequence length="1120" mass="127639">MEGNNTVNTFDMEFSYGGAFDSLDIFKEEDAMNIIKDMLPLEMESFFEDIDQMELSDDAASSNLTSDCNLEPLEITEHSTLLQSKAPSAFVLPSRQVGTPEFANAGEIKQVCSLTASDPVMAAHMTPVLNLASPSCGELNAASSIIIENPVEKRNGFVKTELVDICGPLMKNEPILSDSSYFNPNTIKKIGSNMQNNITSRELIKAEVKNKQQEYEKNNQPTVVAEDLKNLHPSQHLLIQRNPTIMYSTVSTTPTTFVNGTSIISQMPVIFEPTPITASNNISKVGNNASIENKVPINRIQPRKKEVKRSAHNAIERRYRTSINDKISELKNLIIGESAKLNKSAVLRKSIDKIRDLQKQNSEMRMEIQRLQNELLNQSNCNVKHLLNSTFIEKNDDKRNAINSTTKLEKQRIITPPCSDESNASSRSPTHSDISLPCSPFNGSVNNSNSYKIKNMSTAIRDMSHSRLTLCIFMLAFIAINPFQLFLSRASETFGFYENNGNFDGITQRRILNIDEQSTNNSKIWYNYFCSFFLSLINFVIIMTCLIKFVKYVNPLRNIKNSDYKTQKEYGDKLYEKGDLTGAYLEYMSCLKSLGVKMPTCASDFVILTTWQFIRLFIFHLRIRCKIYRKSDPNTESKASNARELALFFNRLNQLQLTTETNPVHGLTITLYALDLAHTAHNMLNHEDMTTIYLTSALRIKQCSPRSLKFFIRYCLRKGKQEWFKSSGESKQYNWIFTSFGTQYIIESDFRTNKIMLIDDSIFTQLPTTANPLSYLLKNYQEYLLLQAIQSLVGSTSKFCETKKTSFKGHDTINSRYGDNTMASNAMTFISMLRDSFCPDHNNEKTEWWINVLEVFVYWLLGEDLKAQESYQRARVLPNGLESSNDRLPKAFYLAMQSKFLSMQYCSNFGSRDSNDIINICNVSGNCLQECLTLNKITSVRKINLMFQLLTCDWILETKTQLWEAEYMRADKVVNKQVPSEYLEKFQKDLNSMRHIIEALQIGQQRIYLYEAVCRLMAGVAPGPTQQLLDRSLRHRSLRSSAICGGKDKSNIYEGFERERATAIYIACKYLPTALICSPGERVGMLAEAAKTLEKVGDKRKLNDCYKLIKFFDGSMDVLD</sequence>
<evidence type="ECO:0000256" key="1">
    <source>
        <dbReference type="ARBA" id="ARBA00004123"/>
    </source>
</evidence>
<feature type="transmembrane region" description="Helical" evidence="13">
    <location>
        <begin position="525"/>
        <end position="550"/>
    </location>
</feature>
<evidence type="ECO:0000256" key="11">
    <source>
        <dbReference type="SAM" id="Coils"/>
    </source>
</evidence>
<dbReference type="Gene3D" id="4.10.280.10">
    <property type="entry name" value="Helix-loop-helix DNA-binding domain"/>
    <property type="match status" value="1"/>
</dbReference>
<evidence type="ECO:0000256" key="13">
    <source>
        <dbReference type="SAM" id="Phobius"/>
    </source>
</evidence>
<dbReference type="EMBL" id="GAMC01002691">
    <property type="protein sequence ID" value="JAC03865.1"/>
    <property type="molecule type" value="mRNA"/>
</dbReference>
<reference evidence="15" key="1">
    <citation type="submission" date="2013-07" db="EMBL/GenBank/DDBJ databases">
        <authorList>
            <person name="Geib S."/>
        </authorList>
    </citation>
    <scope>NUCLEOTIDE SEQUENCE</scope>
</reference>
<evidence type="ECO:0000256" key="5">
    <source>
        <dbReference type="ARBA" id="ARBA00022989"/>
    </source>
</evidence>
<dbReference type="InterPro" id="IPR036638">
    <property type="entry name" value="HLH_DNA-bd_sf"/>
</dbReference>
<feature type="domain" description="BHLH" evidence="14">
    <location>
        <begin position="307"/>
        <end position="357"/>
    </location>
</feature>
<accession>W8CD24</accession>
<gene>
    <name evidence="15" type="primary">SRBP2</name>
</gene>
<reference evidence="15" key="2">
    <citation type="journal article" date="2014" name="BMC Genomics">
        <title>A genomic perspective to assessing quality of mass-reared SIT flies used in Mediterranean fruit fly (Ceratitis capitata) eradication in California.</title>
        <authorList>
            <person name="Calla B."/>
            <person name="Hall B."/>
            <person name="Hou S."/>
            <person name="Geib S.M."/>
        </authorList>
    </citation>
    <scope>NUCLEOTIDE SEQUENCE</scope>
</reference>
<keyword evidence="11" id="KW-0175">Coiled coil</keyword>
<evidence type="ECO:0000256" key="4">
    <source>
        <dbReference type="ARBA" id="ARBA00022824"/>
    </source>
</evidence>
<keyword evidence="6" id="KW-0805">Transcription regulation</keyword>
<evidence type="ECO:0000256" key="7">
    <source>
        <dbReference type="ARBA" id="ARBA00023125"/>
    </source>
</evidence>
<dbReference type="SMART" id="SM00353">
    <property type="entry name" value="HLH"/>
    <property type="match status" value="1"/>
</dbReference>
<name>W8CD24_CERCA</name>
<evidence type="ECO:0000256" key="6">
    <source>
        <dbReference type="ARBA" id="ARBA00023015"/>
    </source>
</evidence>
<dbReference type="PANTHER" id="PTHR46062">
    <property type="entry name" value="STEROL REGULATORY ELEMENT-BINDING PROTEIN"/>
    <property type="match status" value="1"/>
</dbReference>
<dbReference type="Pfam" id="PF00010">
    <property type="entry name" value="HLH"/>
    <property type="match status" value="1"/>
</dbReference>
<keyword evidence="10" id="KW-0539">Nucleus</keyword>
<dbReference type="AlphaFoldDB" id="W8CD24"/>
<dbReference type="GeneID" id="101463415"/>
<dbReference type="PROSITE" id="PS50888">
    <property type="entry name" value="BHLH"/>
    <property type="match status" value="1"/>
</dbReference>
<evidence type="ECO:0000256" key="9">
    <source>
        <dbReference type="ARBA" id="ARBA00023163"/>
    </source>
</evidence>
<dbReference type="GO" id="GO:0000978">
    <property type="term" value="F:RNA polymerase II cis-regulatory region sequence-specific DNA binding"/>
    <property type="evidence" value="ECO:0007669"/>
    <property type="project" value="TreeGrafter"/>
</dbReference>
<feature type="region of interest" description="Disordered" evidence="12">
    <location>
        <begin position="408"/>
        <end position="435"/>
    </location>
</feature>
<keyword evidence="7" id="KW-0238">DNA-binding</keyword>
<dbReference type="PANTHER" id="PTHR46062:SF1">
    <property type="entry name" value="LP12374P"/>
    <property type="match status" value="1"/>
</dbReference>
<dbReference type="CTD" id="40155"/>
<dbReference type="GO" id="GO:0000981">
    <property type="term" value="F:DNA-binding transcription factor activity, RNA polymerase II-specific"/>
    <property type="evidence" value="ECO:0007669"/>
    <property type="project" value="TreeGrafter"/>
</dbReference>
<dbReference type="GO" id="GO:0046983">
    <property type="term" value="F:protein dimerization activity"/>
    <property type="evidence" value="ECO:0007669"/>
    <property type="project" value="InterPro"/>
</dbReference>
<evidence type="ECO:0000259" key="14">
    <source>
        <dbReference type="PROSITE" id="PS50888"/>
    </source>
</evidence>
<evidence type="ECO:0000313" key="15">
    <source>
        <dbReference type="EMBL" id="JAC03865.1"/>
    </source>
</evidence>
<evidence type="ECO:0000256" key="2">
    <source>
        <dbReference type="ARBA" id="ARBA00004477"/>
    </source>
</evidence>
<keyword evidence="3 13" id="KW-0812">Transmembrane</keyword>
<feature type="compositionally biased region" description="Polar residues" evidence="12">
    <location>
        <begin position="420"/>
        <end position="433"/>
    </location>
</feature>
<protein>
    <submittedName>
        <fullName evidence="15">Sterol regulatory element-binding protein 2</fullName>
    </submittedName>
</protein>
<dbReference type="GO" id="GO:0005789">
    <property type="term" value="C:endoplasmic reticulum membrane"/>
    <property type="evidence" value="ECO:0007669"/>
    <property type="project" value="UniProtKB-SubCell"/>
</dbReference>
<comment type="subcellular location">
    <subcellularLocation>
        <location evidence="2">Endoplasmic reticulum membrane</location>
        <topology evidence="2">Multi-pass membrane protein</topology>
    </subcellularLocation>
    <subcellularLocation>
        <location evidence="1">Nucleus</location>
    </subcellularLocation>
</comment>
<evidence type="ECO:0000256" key="3">
    <source>
        <dbReference type="ARBA" id="ARBA00022692"/>
    </source>
</evidence>
<feature type="coiled-coil region" evidence="11">
    <location>
        <begin position="347"/>
        <end position="374"/>
    </location>
</feature>
<evidence type="ECO:0000256" key="10">
    <source>
        <dbReference type="ARBA" id="ARBA00023242"/>
    </source>
</evidence>
<keyword evidence="9" id="KW-0804">Transcription</keyword>
<organism evidence="15">
    <name type="scientific">Ceratitis capitata</name>
    <name type="common">Mediterranean fruit fly</name>
    <name type="synonym">Tephritis capitata</name>
    <dbReference type="NCBI Taxonomy" id="7213"/>
    <lineage>
        <taxon>Eukaryota</taxon>
        <taxon>Metazoa</taxon>
        <taxon>Ecdysozoa</taxon>
        <taxon>Arthropoda</taxon>
        <taxon>Hexapoda</taxon>
        <taxon>Insecta</taxon>
        <taxon>Pterygota</taxon>
        <taxon>Neoptera</taxon>
        <taxon>Endopterygota</taxon>
        <taxon>Diptera</taxon>
        <taxon>Brachycera</taxon>
        <taxon>Muscomorpha</taxon>
        <taxon>Tephritoidea</taxon>
        <taxon>Tephritidae</taxon>
        <taxon>Ceratitis</taxon>
        <taxon>Ceratitis</taxon>
    </lineage>
</organism>
<dbReference type="InterPro" id="IPR011598">
    <property type="entry name" value="bHLH_dom"/>
</dbReference>
<keyword evidence="8 13" id="KW-0472">Membrane</keyword>
<feature type="transmembrane region" description="Helical" evidence="13">
    <location>
        <begin position="468"/>
        <end position="487"/>
    </location>
</feature>
<keyword evidence="5 13" id="KW-1133">Transmembrane helix</keyword>
<dbReference type="SUPFAM" id="SSF47459">
    <property type="entry name" value="HLH, helix-loop-helix DNA-binding domain"/>
    <property type="match status" value="1"/>
</dbReference>
<dbReference type="CDD" id="cd11394">
    <property type="entry name" value="bHLHzip_SREBP"/>
    <property type="match status" value="1"/>
</dbReference>
<proteinExistence type="evidence at transcript level"/>
<evidence type="ECO:0000256" key="8">
    <source>
        <dbReference type="ARBA" id="ARBA00023136"/>
    </source>
</evidence>
<dbReference type="OrthoDB" id="2133190at2759"/>
<dbReference type="KEGG" id="ccat:101463415"/>
<keyword evidence="4" id="KW-0256">Endoplasmic reticulum</keyword>